<dbReference type="STRING" id="565045.NOR51B_1070"/>
<feature type="transmembrane region" description="Helical" evidence="1">
    <location>
        <begin position="379"/>
        <end position="400"/>
    </location>
</feature>
<dbReference type="AlphaFoldDB" id="B8KSZ7"/>
<dbReference type="SUPFAM" id="SSF82714">
    <property type="entry name" value="Multidrug efflux transporter AcrB TolC docking domain, DN and DC subdomains"/>
    <property type="match status" value="2"/>
</dbReference>
<reference evidence="3" key="1">
    <citation type="journal article" date="2013" name="BMC Microbiol.">
        <title>Taxonomy and evolution of bacteriochlorophyll a-containing members of the OM60/NOR5 clade of marine gammaproteobacteria: description of Luminiphilus syltensis gen. nov., sp. nov., reclassification of Haliea rubra as Pseudohaliea rubra gen. nov., comb. nov., and emendation of Chromatocurvus halotolerans.</title>
        <authorList>
            <person name="Spring S."/>
            <person name="Riedel T."/>
            <person name="Sproer C."/>
            <person name="Yan S."/>
            <person name="Harder J."/>
            <person name="Fuchs B.M."/>
        </authorList>
    </citation>
    <scope>NUCLEOTIDE SEQUENCE [LARGE SCALE GENOMIC DNA]</scope>
    <source>
        <strain evidence="3">NOR51-B</strain>
    </source>
</reference>
<feature type="transmembrane region" description="Helical" evidence="1">
    <location>
        <begin position="528"/>
        <end position="551"/>
    </location>
</feature>
<dbReference type="OrthoDB" id="5287122at2"/>
<feature type="transmembrane region" description="Helical" evidence="1">
    <location>
        <begin position="989"/>
        <end position="1012"/>
    </location>
</feature>
<dbReference type="InterPro" id="IPR001036">
    <property type="entry name" value="Acrflvin-R"/>
</dbReference>
<feature type="transmembrane region" description="Helical" evidence="1">
    <location>
        <begin position="861"/>
        <end position="879"/>
    </location>
</feature>
<dbReference type="SUPFAM" id="SSF82866">
    <property type="entry name" value="Multidrug efflux transporter AcrB transmembrane domain"/>
    <property type="match status" value="2"/>
</dbReference>
<feature type="transmembrane region" description="Helical" evidence="1">
    <location>
        <begin position="355"/>
        <end position="373"/>
    </location>
</feature>
<dbReference type="Proteomes" id="UP000004699">
    <property type="component" value="Unassembled WGS sequence"/>
</dbReference>
<dbReference type="EMBL" id="DS999411">
    <property type="protein sequence ID" value="EED35126.1"/>
    <property type="molecule type" value="Genomic_DNA"/>
</dbReference>
<evidence type="ECO:0000313" key="2">
    <source>
        <dbReference type="EMBL" id="EED35126.1"/>
    </source>
</evidence>
<keyword evidence="1" id="KW-0812">Transmembrane</keyword>
<name>B8KSZ7_9GAMM</name>
<dbReference type="PANTHER" id="PTHR32063:SF33">
    <property type="entry name" value="RND SUPERFAMILY EFFLUX PUMP PERMEASE COMPONENT"/>
    <property type="match status" value="1"/>
</dbReference>
<dbReference type="Gene3D" id="3.30.70.1430">
    <property type="entry name" value="Multidrug efflux transporter AcrB pore domain"/>
    <property type="match status" value="2"/>
</dbReference>
<keyword evidence="3" id="KW-1185">Reference proteome</keyword>
<organism evidence="2 3">
    <name type="scientific">Luminiphilus syltensis NOR5-1B</name>
    <dbReference type="NCBI Taxonomy" id="565045"/>
    <lineage>
        <taxon>Bacteria</taxon>
        <taxon>Pseudomonadati</taxon>
        <taxon>Pseudomonadota</taxon>
        <taxon>Gammaproteobacteria</taxon>
        <taxon>Cellvibrionales</taxon>
        <taxon>Halieaceae</taxon>
        <taxon>Luminiphilus</taxon>
    </lineage>
</organism>
<dbReference type="PRINTS" id="PR00702">
    <property type="entry name" value="ACRIFLAVINRP"/>
</dbReference>
<gene>
    <name evidence="2" type="ORF">NOR51B_1070</name>
</gene>
<dbReference type="Gene3D" id="3.30.2090.10">
    <property type="entry name" value="Multidrug efflux transporter AcrB TolC docking domain, DN and DC subdomains"/>
    <property type="match status" value="2"/>
</dbReference>
<feature type="transmembrane region" description="Helical" evidence="1">
    <location>
        <begin position="957"/>
        <end position="977"/>
    </location>
</feature>
<sequence>MQGLIAWWVRNPVAANLLMLGILLSGVLGLINIEKEAFPAIAPDRVSINVIWPGASPQEVEQQVLQRIEESLEDISQVYRFNSTASEGSAYVEVETLPGVDINGFVNEVKGAVDSINSFPRDIENPRVRRTEWRNDMIYISISGDIGERALSRLAEDLREEVAALPYTSKVEMWGGRTEEVTIELSERAMRSYDLTFSEVADAIRDSSLNVSSGSVRTPTGDIQLRALNLADNEDDFEQIVVRQDPEGAVIRVGDIATVIDGFQQDEVYASFNGTPGIVLDVRALDNMQVMKSSETIKEWISERQKTLPDSVELSLWFDTADIYSSRMELITRSSLMGLALVFLVLILTLRPKVAIWVTAGIGIAFVGTFALLPANDVSLNVISTFAFLLVLGIVVDDAIVVGESVHHHAHSGMPGEQAAVIGTLAVSRPVIFAVLTTIVAFSPWLFLSGVEAQITRQLSIVITLALIISLIEAFCILPAHLRHVEPRHNLRGLAKRQQDFAHSIVRFAETVYQPFLRRILVHRYTTIAIFITGFVIALGLFNSGWVRFYFSPQVENESIFVNVTMPTGAPYERSLQVLRQLQSAERRLVEQVEAEAEASGEGSGEIIRGWFTSAERGTVMAIVELAPPEVRDLSARETAERFQELMGEIPDADEVRIRYTINDDTADVTLLLQHDDFDTLKSASAMLQSHFRTYDDVYFVRDDQRGAVSELHFRLLPGAEKLGMTLADVSQQVRQAYYGEEVQRLPREFGDVRVMVRYPDETRRDLHSLSDLMIRLSDGRSVPLLSVVDVAVGEGVQQIRRRNGDRIVTVRANVEPDSVQEISRSVNEDFVPQLLDRYPGLQVLKGGSQESEQEFFSEIFALYVVALFAMYALIAVAFKSYSLPLLIMTAIPYGFMGAVFGHFLFDLPMALFSYFGIGAAAGVVVNDNLVLVDYIRRREDDGLKPLDAVMDAAVNRFRPILLTTVTTFVGLIPMMAERSTNAQFLKPAVLSLAFGVFFALFVSLLMVPALYMAGWDMKRGFIGLKQRFMSTKSGAAIEPQPSVAEEAG</sequence>
<protein>
    <submittedName>
        <fullName evidence="2">Acriflavin resistance protein</fullName>
    </submittedName>
</protein>
<dbReference type="HOGENOM" id="CLU_002755_1_2_6"/>
<dbReference type="GO" id="GO:0005886">
    <property type="term" value="C:plasma membrane"/>
    <property type="evidence" value="ECO:0007669"/>
    <property type="project" value="TreeGrafter"/>
</dbReference>
<keyword evidence="1" id="KW-0472">Membrane</keyword>
<proteinExistence type="predicted"/>
<dbReference type="Gene3D" id="3.30.70.1440">
    <property type="entry name" value="Multidrug efflux transporter AcrB pore domain"/>
    <property type="match status" value="1"/>
</dbReference>
<feature type="transmembrane region" description="Helical" evidence="1">
    <location>
        <begin position="459"/>
        <end position="482"/>
    </location>
</feature>
<dbReference type="Pfam" id="PF00873">
    <property type="entry name" value="ACR_tran"/>
    <property type="match status" value="1"/>
</dbReference>
<dbReference type="PANTHER" id="PTHR32063">
    <property type="match status" value="1"/>
</dbReference>
<keyword evidence="1" id="KW-1133">Transmembrane helix</keyword>
<accession>B8KSZ7</accession>
<feature type="transmembrane region" description="Helical" evidence="1">
    <location>
        <begin position="421"/>
        <end position="447"/>
    </location>
</feature>
<feature type="transmembrane region" description="Helical" evidence="1">
    <location>
        <begin position="330"/>
        <end position="348"/>
    </location>
</feature>
<evidence type="ECO:0000313" key="3">
    <source>
        <dbReference type="Proteomes" id="UP000004699"/>
    </source>
</evidence>
<dbReference type="GO" id="GO:0042910">
    <property type="term" value="F:xenobiotic transmembrane transporter activity"/>
    <property type="evidence" value="ECO:0007669"/>
    <property type="project" value="TreeGrafter"/>
</dbReference>
<dbReference type="Gene3D" id="1.20.1640.10">
    <property type="entry name" value="Multidrug efflux transporter AcrB transmembrane domain"/>
    <property type="match status" value="2"/>
</dbReference>
<dbReference type="RefSeq" id="WP_009019873.1">
    <property type="nucleotide sequence ID" value="NZ_DS999411.1"/>
</dbReference>
<feature type="transmembrane region" description="Helical" evidence="1">
    <location>
        <begin position="912"/>
        <end position="936"/>
    </location>
</feature>
<dbReference type="SUPFAM" id="SSF82693">
    <property type="entry name" value="Multidrug efflux transporter AcrB pore domain, PN1, PN2, PC1 and PC2 subdomains"/>
    <property type="match status" value="3"/>
</dbReference>
<feature type="transmembrane region" description="Helical" evidence="1">
    <location>
        <begin position="886"/>
        <end position="906"/>
    </location>
</feature>
<dbReference type="Gene3D" id="3.30.70.1320">
    <property type="entry name" value="Multidrug efflux transporter AcrB pore domain like"/>
    <property type="match status" value="1"/>
</dbReference>
<dbReference type="InterPro" id="IPR027463">
    <property type="entry name" value="AcrB_DN_DC_subdom"/>
</dbReference>
<evidence type="ECO:0000256" key="1">
    <source>
        <dbReference type="SAM" id="Phobius"/>
    </source>
</evidence>
<dbReference type="eggNOG" id="COG0841">
    <property type="taxonomic scope" value="Bacteria"/>
</dbReference>